<dbReference type="Gene3D" id="3.30.420.10">
    <property type="entry name" value="Ribonuclease H-like superfamily/Ribonuclease H"/>
    <property type="match status" value="2"/>
</dbReference>
<dbReference type="SUPFAM" id="SSF53098">
    <property type="entry name" value="Ribonuclease H-like"/>
    <property type="match status" value="1"/>
</dbReference>
<name>A0ABR2F7Y4_9ROSI</name>
<feature type="domain" description="Integrase zinc-binding" evidence="1">
    <location>
        <begin position="1"/>
        <end position="33"/>
    </location>
</feature>
<gene>
    <name evidence="3" type="ORF">V6N12_062129</name>
</gene>
<evidence type="ECO:0000259" key="1">
    <source>
        <dbReference type="Pfam" id="PF17921"/>
    </source>
</evidence>
<evidence type="ECO:0000259" key="2">
    <source>
        <dbReference type="Pfam" id="PF24626"/>
    </source>
</evidence>
<proteinExistence type="predicted"/>
<dbReference type="Pfam" id="PF24626">
    <property type="entry name" value="SH3_Tf2-1"/>
    <property type="match status" value="1"/>
</dbReference>
<organism evidence="3 4">
    <name type="scientific">Hibiscus sabdariffa</name>
    <name type="common">roselle</name>
    <dbReference type="NCBI Taxonomy" id="183260"/>
    <lineage>
        <taxon>Eukaryota</taxon>
        <taxon>Viridiplantae</taxon>
        <taxon>Streptophyta</taxon>
        <taxon>Embryophyta</taxon>
        <taxon>Tracheophyta</taxon>
        <taxon>Spermatophyta</taxon>
        <taxon>Magnoliopsida</taxon>
        <taxon>eudicotyledons</taxon>
        <taxon>Gunneridae</taxon>
        <taxon>Pentapetalae</taxon>
        <taxon>rosids</taxon>
        <taxon>malvids</taxon>
        <taxon>Malvales</taxon>
        <taxon>Malvaceae</taxon>
        <taxon>Malvoideae</taxon>
        <taxon>Hibiscus</taxon>
    </lineage>
</organism>
<dbReference type="Proteomes" id="UP001472677">
    <property type="component" value="Unassembled WGS sequence"/>
</dbReference>
<feature type="domain" description="Tf2-1-like SH3-like" evidence="2">
    <location>
        <begin position="206"/>
        <end position="269"/>
    </location>
</feature>
<dbReference type="Pfam" id="PF17921">
    <property type="entry name" value="Integrase_H2C2"/>
    <property type="match status" value="1"/>
</dbReference>
<evidence type="ECO:0000313" key="3">
    <source>
        <dbReference type="EMBL" id="KAK8574435.1"/>
    </source>
</evidence>
<dbReference type="Gene3D" id="1.10.340.70">
    <property type="match status" value="1"/>
</dbReference>
<dbReference type="EMBL" id="JBBPBM010000007">
    <property type="protein sequence ID" value="KAK8574435.1"/>
    <property type="molecule type" value="Genomic_DNA"/>
</dbReference>
<dbReference type="InterPro" id="IPR036397">
    <property type="entry name" value="RNaseH_sf"/>
</dbReference>
<dbReference type="InterPro" id="IPR056924">
    <property type="entry name" value="SH3_Tf2-1"/>
</dbReference>
<evidence type="ECO:0008006" key="5">
    <source>
        <dbReference type="Google" id="ProtNLM"/>
    </source>
</evidence>
<protein>
    <recommendedName>
        <fullName evidence="5">DNA/RNA polymerases superfamily protein</fullName>
    </recommendedName>
</protein>
<reference evidence="3 4" key="1">
    <citation type="journal article" date="2024" name="G3 (Bethesda)">
        <title>Genome assembly of Hibiscus sabdariffa L. provides insights into metabolisms of medicinal natural products.</title>
        <authorList>
            <person name="Kim T."/>
        </authorList>
    </citation>
    <scope>NUCLEOTIDE SEQUENCE [LARGE SCALE GENOMIC DNA]</scope>
    <source>
        <strain evidence="3">TK-2024</strain>
        <tissue evidence="3">Old leaves</tissue>
    </source>
</reference>
<dbReference type="PANTHER" id="PTHR45835:SF99">
    <property type="entry name" value="CHROMO DOMAIN-CONTAINING PROTEIN-RELATED"/>
    <property type="match status" value="1"/>
</dbReference>
<accession>A0ABR2F7Y4</accession>
<dbReference type="InterPro" id="IPR012337">
    <property type="entry name" value="RNaseH-like_sf"/>
</dbReference>
<dbReference type="InterPro" id="IPR041588">
    <property type="entry name" value="Integrase_H2C2"/>
</dbReference>
<keyword evidence="4" id="KW-1185">Reference proteome</keyword>
<dbReference type="PANTHER" id="PTHR45835">
    <property type="entry name" value="YALI0A06105P"/>
    <property type="match status" value="1"/>
</dbReference>
<evidence type="ECO:0000313" key="4">
    <source>
        <dbReference type="Proteomes" id="UP001472677"/>
    </source>
</evidence>
<sequence length="316" mass="37198">MYKDLKPLYWWPEMKTAITDYVSKCLTCQKVKVEHQAPTGLLQPLKFPQWKWEIIMKDFVSGLPITPRKTDAVWVMVDSLMKSAHFISVQKSMSSDILAEIYIREVIRLHGVPLSIVSDRDPKFTSRFWKSLQKALDMLRACVIDFDRNWEKSIPLVEFAYNNSYQTSIQMAPFEALYGRRLKPDFDRQKAYANKTRRDIWYEVRDKVFLKVSLWKKVLRFGKKGKLSPRYIGPIEVIEKVGIMAYQLALPPKFDKIHNAFHVSMLQGYRSDPSHMLEPEEVELNPDLSYEEEHVMILDHEIKRLRNKNVSLVKVL</sequence>
<comment type="caution">
    <text evidence="3">The sequence shown here is derived from an EMBL/GenBank/DDBJ whole genome shotgun (WGS) entry which is preliminary data.</text>
</comment>